<dbReference type="AlphaFoldDB" id="A0A644ZP93"/>
<dbReference type="EMBL" id="VSSQ01009782">
    <property type="protein sequence ID" value="MPM42586.1"/>
    <property type="molecule type" value="Genomic_DNA"/>
</dbReference>
<comment type="caution">
    <text evidence="1">The sequence shown here is derived from an EMBL/GenBank/DDBJ whole genome shotgun (WGS) entry which is preliminary data.</text>
</comment>
<protein>
    <submittedName>
        <fullName evidence="1">Uncharacterized protein</fullName>
    </submittedName>
</protein>
<gene>
    <name evidence="1" type="ORF">SDC9_89252</name>
</gene>
<proteinExistence type="predicted"/>
<name>A0A644ZP93_9ZZZZ</name>
<evidence type="ECO:0000313" key="1">
    <source>
        <dbReference type="EMBL" id="MPM42586.1"/>
    </source>
</evidence>
<organism evidence="1">
    <name type="scientific">bioreactor metagenome</name>
    <dbReference type="NCBI Taxonomy" id="1076179"/>
    <lineage>
        <taxon>unclassified sequences</taxon>
        <taxon>metagenomes</taxon>
        <taxon>ecological metagenomes</taxon>
    </lineage>
</organism>
<accession>A0A644ZP93</accession>
<sequence length="249" mass="27474">MGAFQFGKLQRAVHTRHLEGIVDAMPHHGHAIGHGHGDHVGQVVLFLRVVVVQARQPLLQVLDRRGHDAAVDLANGAFGIAGVLVLDDALHLAVGVAHDAAVAGGIGQAHRQQRQLVAARRLHQIGHRGRLREWHVTGEHYHHALIGGQLGHGLLHRMAGAELRLLAHELRVELSVRRQLECAAGRFHLVGTVPRHHHHAARRKALRLRHHMLQQWPPGQSLQNFGSAAFHARALARGHDDDVELRCHV</sequence>
<reference evidence="1" key="1">
    <citation type="submission" date="2019-08" db="EMBL/GenBank/DDBJ databases">
        <authorList>
            <person name="Kucharzyk K."/>
            <person name="Murdoch R.W."/>
            <person name="Higgins S."/>
            <person name="Loffler F."/>
        </authorList>
    </citation>
    <scope>NUCLEOTIDE SEQUENCE</scope>
</reference>